<gene>
    <name evidence="1" type="ORF">GCM10022212_36280</name>
</gene>
<dbReference type="Gene3D" id="3.40.720.10">
    <property type="entry name" value="Alkaline Phosphatase, subunit A"/>
    <property type="match status" value="1"/>
</dbReference>
<organism evidence="1 2">
    <name type="scientific">Actimicrobium antarcticum</name>
    <dbReference type="NCBI Taxonomy" id="1051899"/>
    <lineage>
        <taxon>Bacteria</taxon>
        <taxon>Pseudomonadati</taxon>
        <taxon>Pseudomonadota</taxon>
        <taxon>Betaproteobacteria</taxon>
        <taxon>Burkholderiales</taxon>
        <taxon>Oxalobacteraceae</taxon>
        <taxon>Actimicrobium</taxon>
    </lineage>
</organism>
<dbReference type="SUPFAM" id="SSF53649">
    <property type="entry name" value="Alkaline phosphatase-like"/>
    <property type="match status" value="1"/>
</dbReference>
<comment type="caution">
    <text evidence="1">The sequence shown here is derived from an EMBL/GenBank/DDBJ whole genome shotgun (WGS) entry which is preliminary data.</text>
</comment>
<reference evidence="2" key="1">
    <citation type="journal article" date="2019" name="Int. J. Syst. Evol. Microbiol.">
        <title>The Global Catalogue of Microorganisms (GCM) 10K type strain sequencing project: providing services to taxonomists for standard genome sequencing and annotation.</title>
        <authorList>
            <consortium name="The Broad Institute Genomics Platform"/>
            <consortium name="The Broad Institute Genome Sequencing Center for Infectious Disease"/>
            <person name="Wu L."/>
            <person name="Ma J."/>
        </authorList>
    </citation>
    <scope>NUCLEOTIDE SEQUENCE [LARGE SCALE GENOMIC DNA]</scope>
    <source>
        <strain evidence="2">JCM 16673</strain>
    </source>
</reference>
<dbReference type="InterPro" id="IPR002591">
    <property type="entry name" value="Phosphodiest/P_Trfase"/>
</dbReference>
<evidence type="ECO:0000313" key="1">
    <source>
        <dbReference type="EMBL" id="GAA4033847.1"/>
    </source>
</evidence>
<dbReference type="Pfam" id="PF01663">
    <property type="entry name" value="Phosphodiest"/>
    <property type="match status" value="1"/>
</dbReference>
<protein>
    <submittedName>
        <fullName evidence="1">Alkaline phosphatase family protein</fullName>
    </submittedName>
</protein>
<evidence type="ECO:0000313" key="2">
    <source>
        <dbReference type="Proteomes" id="UP001501353"/>
    </source>
</evidence>
<dbReference type="EMBL" id="BAAAZE010000016">
    <property type="protein sequence ID" value="GAA4033847.1"/>
    <property type="molecule type" value="Genomic_DNA"/>
</dbReference>
<dbReference type="InterPro" id="IPR017850">
    <property type="entry name" value="Alkaline_phosphatase_core_sf"/>
</dbReference>
<proteinExistence type="predicted"/>
<dbReference type="PANTHER" id="PTHR10151">
    <property type="entry name" value="ECTONUCLEOTIDE PYROPHOSPHATASE/PHOSPHODIESTERASE"/>
    <property type="match status" value="1"/>
</dbReference>
<keyword evidence="2" id="KW-1185">Reference proteome</keyword>
<dbReference type="PANTHER" id="PTHR10151:SF120">
    <property type="entry name" value="BIS(5'-ADENOSYL)-TRIPHOSPHATASE"/>
    <property type="match status" value="1"/>
</dbReference>
<dbReference type="RefSeq" id="WP_344765564.1">
    <property type="nucleotide sequence ID" value="NZ_BAAAZE010000016.1"/>
</dbReference>
<dbReference type="Proteomes" id="UP001501353">
    <property type="component" value="Unassembled WGS sequence"/>
</dbReference>
<name>A0ABP7U059_9BURK</name>
<accession>A0ABP7U059</accession>
<sequence length="268" mass="29916">MNSKVILVLIDGLAWQAAYDGMGFLQGLCEAQRASLYRMECELPSLSRPLYECILTGVRPVDSGVVHNQVTRLSHHDSIFHLARRAGGTTAAAAYHWISELYNRTPYEAVRDRFTDDATLPIQHGVFYHADSYPDDHLLLDGEILRRRHDPDFLLIHPMNTDDAGHRHGGDSGQYRNAARNVDNALSTVVPGWMDAGHQIIVTSDHGMNRDHTHRGVLPEERQVPLFVIGAGFSHDPLAQPRQTELCGIMADLLGVPHEKPRNRALLA</sequence>